<gene>
    <name evidence="1" type="ORF">J5474_03080</name>
</gene>
<name>A0A940S1Z5_9RHOB</name>
<dbReference type="EMBL" id="JAGISH010000001">
    <property type="protein sequence ID" value="MBP0481474.1"/>
    <property type="molecule type" value="Genomic_DNA"/>
</dbReference>
<accession>A0A940S1Z5</accession>
<organism evidence="1 2">
    <name type="scientific">Sagittula salina</name>
    <dbReference type="NCBI Taxonomy" id="2820268"/>
    <lineage>
        <taxon>Bacteria</taxon>
        <taxon>Pseudomonadati</taxon>
        <taxon>Pseudomonadota</taxon>
        <taxon>Alphaproteobacteria</taxon>
        <taxon>Rhodobacterales</taxon>
        <taxon>Roseobacteraceae</taxon>
        <taxon>Sagittula</taxon>
    </lineage>
</organism>
<proteinExistence type="predicted"/>
<comment type="caution">
    <text evidence="1">The sequence shown here is derived from an EMBL/GenBank/DDBJ whole genome shotgun (WGS) entry which is preliminary data.</text>
</comment>
<dbReference type="RefSeq" id="WP_209359189.1">
    <property type="nucleotide sequence ID" value="NZ_JAGISH010000001.1"/>
</dbReference>
<evidence type="ECO:0000313" key="1">
    <source>
        <dbReference type="EMBL" id="MBP0481474.1"/>
    </source>
</evidence>
<sequence length="116" mass="12346">MFKKLRNKNLHEIKEAALPVPSKRARLSPLVYGAGLIAVGVMLRKVKPEVGTAPNPLQFGAARGASKRLRSAAFARDRAANFAPSNITDKLGTSLVLGGIAMVTARVLDEAVGRKL</sequence>
<reference evidence="1" key="1">
    <citation type="submission" date="2021-03" db="EMBL/GenBank/DDBJ databases">
        <title>Sagittula salina sp. nov. strain M10.9X isolated from the marine waste.</title>
        <authorList>
            <person name="Satari L."/>
            <person name="Molina-Menor E."/>
            <person name="Vidal-Verdu A."/>
            <person name="Pascual J."/>
            <person name="Pereto J."/>
            <person name="Porcar M."/>
        </authorList>
    </citation>
    <scope>NUCLEOTIDE SEQUENCE</scope>
    <source>
        <strain evidence="1">M10.9X</strain>
    </source>
</reference>
<protein>
    <submittedName>
        <fullName evidence="1">Uncharacterized protein</fullName>
    </submittedName>
</protein>
<keyword evidence="2" id="KW-1185">Reference proteome</keyword>
<dbReference type="Proteomes" id="UP000675940">
    <property type="component" value="Unassembled WGS sequence"/>
</dbReference>
<evidence type="ECO:0000313" key="2">
    <source>
        <dbReference type="Proteomes" id="UP000675940"/>
    </source>
</evidence>
<dbReference type="AlphaFoldDB" id="A0A940S1Z5"/>